<dbReference type="Proteomes" id="UP000324800">
    <property type="component" value="Unassembled WGS sequence"/>
</dbReference>
<reference evidence="2 3" key="1">
    <citation type="submission" date="2019-03" db="EMBL/GenBank/DDBJ databases">
        <title>Single cell metagenomics reveals metabolic interactions within the superorganism composed of flagellate Streblomastix strix and complex community of Bacteroidetes bacteria on its surface.</title>
        <authorList>
            <person name="Treitli S.C."/>
            <person name="Kolisko M."/>
            <person name="Husnik F."/>
            <person name="Keeling P."/>
            <person name="Hampl V."/>
        </authorList>
    </citation>
    <scope>NUCLEOTIDE SEQUENCE [LARGE SCALE GENOMIC DNA]</scope>
    <source>
        <strain evidence="2">ST1C</strain>
    </source>
</reference>
<accession>A0A5J4TXK1</accession>
<keyword evidence="1" id="KW-1133">Transmembrane helix</keyword>
<sequence>MKDSNIVDAHKKLNSQPLWIVTQTLLRVSHFILFIMGAPWGYGFQLLGKQRSNFMSNRSKKLSYPDADLERWRQKALEMDEDERCAYLLYVGYSNAEL</sequence>
<evidence type="ECO:0000313" key="3">
    <source>
        <dbReference type="Proteomes" id="UP000324800"/>
    </source>
</evidence>
<evidence type="ECO:0000313" key="2">
    <source>
        <dbReference type="EMBL" id="KAA6363044.1"/>
    </source>
</evidence>
<evidence type="ECO:0000256" key="1">
    <source>
        <dbReference type="SAM" id="Phobius"/>
    </source>
</evidence>
<name>A0A5J4TXK1_9EUKA</name>
<dbReference type="AlphaFoldDB" id="A0A5J4TXK1"/>
<dbReference type="EMBL" id="SNRW01023391">
    <property type="protein sequence ID" value="KAA6363044.1"/>
    <property type="molecule type" value="Genomic_DNA"/>
</dbReference>
<keyword evidence="1" id="KW-0472">Membrane</keyword>
<proteinExistence type="predicted"/>
<keyword evidence="1" id="KW-0812">Transmembrane</keyword>
<feature type="non-terminal residue" evidence="2">
    <location>
        <position position="98"/>
    </location>
</feature>
<protein>
    <submittedName>
        <fullName evidence="2">Uncharacterized protein</fullName>
    </submittedName>
</protein>
<comment type="caution">
    <text evidence="2">The sequence shown here is derived from an EMBL/GenBank/DDBJ whole genome shotgun (WGS) entry which is preliminary data.</text>
</comment>
<feature type="transmembrane region" description="Helical" evidence="1">
    <location>
        <begin position="28"/>
        <end position="48"/>
    </location>
</feature>
<organism evidence="2 3">
    <name type="scientific">Streblomastix strix</name>
    <dbReference type="NCBI Taxonomy" id="222440"/>
    <lineage>
        <taxon>Eukaryota</taxon>
        <taxon>Metamonada</taxon>
        <taxon>Preaxostyla</taxon>
        <taxon>Oxymonadida</taxon>
        <taxon>Streblomastigidae</taxon>
        <taxon>Streblomastix</taxon>
    </lineage>
</organism>
<gene>
    <name evidence="2" type="ORF">EZS28_041429</name>
</gene>